<keyword evidence="2" id="KW-0732">Signal</keyword>
<evidence type="ECO:0000313" key="3">
    <source>
        <dbReference type="EMBL" id="QSB14212.1"/>
    </source>
</evidence>
<accession>A0A895YDG3</accession>
<name>A0A895YDG3_9ACTN</name>
<organism evidence="3 4">
    <name type="scientific">Natronosporangium hydrolyticum</name>
    <dbReference type="NCBI Taxonomy" id="2811111"/>
    <lineage>
        <taxon>Bacteria</taxon>
        <taxon>Bacillati</taxon>
        <taxon>Actinomycetota</taxon>
        <taxon>Actinomycetes</taxon>
        <taxon>Micromonosporales</taxon>
        <taxon>Micromonosporaceae</taxon>
        <taxon>Natronosporangium</taxon>
    </lineage>
</organism>
<proteinExistence type="predicted"/>
<dbReference type="AlphaFoldDB" id="A0A895YDG3"/>
<feature type="region of interest" description="Disordered" evidence="1">
    <location>
        <begin position="52"/>
        <end position="94"/>
    </location>
</feature>
<evidence type="ECO:0000256" key="2">
    <source>
        <dbReference type="SAM" id="SignalP"/>
    </source>
</evidence>
<keyword evidence="4" id="KW-1185">Reference proteome</keyword>
<sequence>MGMRWLVPVLGWCAATLASIGLATVALQPVVSAAAPGPIAALPPADLPVASRAAPPAGAGSATPVVPSPTATATSQPSPEPTRASGTPTPPATVVDGWTVTTDAAGEPTYTRTFRVAGGVAVIRLTPGEAHLVSATPDPGYTVDVTQGGVGNLAVQFTTADHYVIVHTIWQDGPVALISDSTG</sequence>
<gene>
    <name evidence="3" type="ORF">JQS43_22280</name>
</gene>
<evidence type="ECO:0008006" key="5">
    <source>
        <dbReference type="Google" id="ProtNLM"/>
    </source>
</evidence>
<feature type="compositionally biased region" description="Low complexity" evidence="1">
    <location>
        <begin position="52"/>
        <end position="75"/>
    </location>
</feature>
<dbReference type="EMBL" id="CP070499">
    <property type="protein sequence ID" value="QSB14212.1"/>
    <property type="molecule type" value="Genomic_DNA"/>
</dbReference>
<dbReference type="Proteomes" id="UP000662857">
    <property type="component" value="Chromosome"/>
</dbReference>
<evidence type="ECO:0000313" key="4">
    <source>
        <dbReference type="Proteomes" id="UP000662857"/>
    </source>
</evidence>
<feature type="signal peptide" evidence="2">
    <location>
        <begin position="1"/>
        <end position="34"/>
    </location>
</feature>
<evidence type="ECO:0000256" key="1">
    <source>
        <dbReference type="SAM" id="MobiDB-lite"/>
    </source>
</evidence>
<dbReference type="RefSeq" id="WP_239676331.1">
    <property type="nucleotide sequence ID" value="NZ_CP070499.1"/>
</dbReference>
<reference evidence="3" key="1">
    <citation type="submission" date="2021-02" db="EMBL/GenBank/DDBJ databases">
        <title>Natrosporangium hydrolyticum gen. nov., sp. nov, a haloalkaliphilic actinobacterium from a soda solonchak soil.</title>
        <authorList>
            <person name="Sorokin D.Y."/>
            <person name="Khijniak T.V."/>
            <person name="Zakharycheva A.P."/>
            <person name="Boueva O.V."/>
            <person name="Ariskina E.V."/>
            <person name="Hahnke R.L."/>
            <person name="Bunk B."/>
            <person name="Sproer C."/>
            <person name="Schumann P."/>
            <person name="Evtushenko L.I."/>
            <person name="Kublanov I.V."/>
        </authorList>
    </citation>
    <scope>NUCLEOTIDE SEQUENCE</scope>
    <source>
        <strain evidence="3">DSM 106523</strain>
    </source>
</reference>
<feature type="chain" id="PRO_5034553916" description="DNA mismatch repair protein MutL" evidence="2">
    <location>
        <begin position="35"/>
        <end position="183"/>
    </location>
</feature>
<dbReference type="KEGG" id="nhy:JQS43_22280"/>
<protein>
    <recommendedName>
        <fullName evidence="5">DNA mismatch repair protein MutL</fullName>
    </recommendedName>
</protein>